<dbReference type="Gene3D" id="3.50.50.100">
    <property type="match status" value="1"/>
</dbReference>
<evidence type="ECO:0000259" key="6">
    <source>
        <dbReference type="Pfam" id="PF07992"/>
    </source>
</evidence>
<evidence type="ECO:0000256" key="1">
    <source>
        <dbReference type="ARBA" id="ARBA00001974"/>
    </source>
</evidence>
<reference evidence="7" key="1">
    <citation type="journal article" date="2015" name="Proc. Natl. Acad. Sci. U.S.A.">
        <title>Networks of energetic and metabolic interactions define dynamics in microbial communities.</title>
        <authorList>
            <person name="Embree M."/>
            <person name="Liu J.K."/>
            <person name="Al-Bassam M.M."/>
            <person name="Zengler K."/>
        </authorList>
    </citation>
    <scope>NUCLEOTIDE SEQUENCE</scope>
</reference>
<keyword evidence="3" id="KW-0285">Flavoprotein</keyword>
<gene>
    <name evidence="7" type="ORF">ASZ90_012201</name>
</gene>
<dbReference type="AlphaFoldDB" id="A0A0W8FB50"/>
<name>A0A0W8FB50_9ZZZZ</name>
<evidence type="ECO:0000256" key="2">
    <source>
        <dbReference type="ARBA" id="ARBA00005272"/>
    </source>
</evidence>
<organism evidence="7">
    <name type="scientific">hydrocarbon metagenome</name>
    <dbReference type="NCBI Taxonomy" id="938273"/>
    <lineage>
        <taxon>unclassified sequences</taxon>
        <taxon>metagenomes</taxon>
        <taxon>ecological metagenomes</taxon>
    </lineage>
</organism>
<evidence type="ECO:0000256" key="3">
    <source>
        <dbReference type="ARBA" id="ARBA00022630"/>
    </source>
</evidence>
<dbReference type="PRINTS" id="PR00368">
    <property type="entry name" value="FADPNR"/>
</dbReference>
<evidence type="ECO:0000256" key="5">
    <source>
        <dbReference type="ARBA" id="ARBA00023002"/>
    </source>
</evidence>
<keyword evidence="5 7" id="KW-0560">Oxidoreductase</keyword>
<protein>
    <submittedName>
        <fullName evidence="7">Nadh dehydrogenase</fullName>
        <ecNumber evidence="7">1.6.99.3</ecNumber>
    </submittedName>
</protein>
<dbReference type="EC" id="1.6.99.3" evidence="7"/>
<keyword evidence="4" id="KW-0274">FAD</keyword>
<dbReference type="PANTHER" id="PTHR42913">
    <property type="entry name" value="APOPTOSIS-INDUCING FACTOR 1"/>
    <property type="match status" value="1"/>
</dbReference>
<dbReference type="GO" id="GO:0019646">
    <property type="term" value="P:aerobic electron transport chain"/>
    <property type="evidence" value="ECO:0007669"/>
    <property type="project" value="TreeGrafter"/>
</dbReference>
<dbReference type="InterPro" id="IPR036188">
    <property type="entry name" value="FAD/NAD-bd_sf"/>
</dbReference>
<dbReference type="PANTHER" id="PTHR42913:SF3">
    <property type="entry name" value="64 KDA MITOCHONDRIAL NADH DEHYDROGENASE (EUROFUNG)"/>
    <property type="match status" value="1"/>
</dbReference>
<comment type="similarity">
    <text evidence="2">Belongs to the NADH dehydrogenase family.</text>
</comment>
<feature type="domain" description="FAD/NAD(P)-binding" evidence="6">
    <location>
        <begin position="1"/>
        <end position="268"/>
    </location>
</feature>
<sequence>MKVAVIGGGIAGAELIRVAAPCPLEFTLIEPKKQIEMQALYPEYLGGVARLQDLAAPLKPFCERVGAHHIQEKALRLEGSTVVCEKSQVEFDYAVIATGAAQNYFGIRGVDNTFSINTLEETKRARRFVEDNYPERIMIMGSGLTGVEAASILAESLDASIYVIEARERVLPQFSAQTSELVERALSKRGVNILTSTQVAEVKKDCIMFTDDTCLDCDMAIWTAGVKPSQFIQDLDLPKKNGWLLVDPYLNLKSNLFAIGDCAWVEIDGRLATKTGLEAERQAKYLARHLSHLIKGRAQERYSVRASTDSQVALISLGSDCAVGVVGKTCIGVPTRLIYSLKSWIDKSFIKRFK</sequence>
<evidence type="ECO:0000256" key="4">
    <source>
        <dbReference type="ARBA" id="ARBA00022827"/>
    </source>
</evidence>
<dbReference type="Pfam" id="PF07992">
    <property type="entry name" value="Pyr_redox_2"/>
    <property type="match status" value="1"/>
</dbReference>
<dbReference type="SUPFAM" id="SSF51905">
    <property type="entry name" value="FAD/NAD(P)-binding domain"/>
    <property type="match status" value="1"/>
</dbReference>
<comment type="caution">
    <text evidence="7">The sequence shown here is derived from an EMBL/GenBank/DDBJ whole genome shotgun (WGS) entry which is preliminary data.</text>
</comment>
<dbReference type="InterPro" id="IPR051169">
    <property type="entry name" value="NADH-Q_oxidoreductase"/>
</dbReference>
<comment type="cofactor">
    <cofactor evidence="1">
        <name>FAD</name>
        <dbReference type="ChEBI" id="CHEBI:57692"/>
    </cofactor>
</comment>
<accession>A0A0W8FB50</accession>
<proteinExistence type="inferred from homology"/>
<dbReference type="EMBL" id="LNQE01001402">
    <property type="protein sequence ID" value="KUG18124.1"/>
    <property type="molecule type" value="Genomic_DNA"/>
</dbReference>
<dbReference type="GO" id="GO:0003955">
    <property type="term" value="F:NAD(P)H dehydrogenase (quinone) activity"/>
    <property type="evidence" value="ECO:0007669"/>
    <property type="project" value="TreeGrafter"/>
</dbReference>
<dbReference type="InterPro" id="IPR023753">
    <property type="entry name" value="FAD/NAD-binding_dom"/>
</dbReference>
<evidence type="ECO:0000313" key="7">
    <source>
        <dbReference type="EMBL" id="KUG18124.1"/>
    </source>
</evidence>